<reference evidence="2 3" key="1">
    <citation type="journal article" date="2016" name="Mol. Biol. Evol.">
        <title>Comparative Genomics of Early-Diverging Mushroom-Forming Fungi Provides Insights into the Origins of Lignocellulose Decay Capabilities.</title>
        <authorList>
            <person name="Nagy L.G."/>
            <person name="Riley R."/>
            <person name="Tritt A."/>
            <person name="Adam C."/>
            <person name="Daum C."/>
            <person name="Floudas D."/>
            <person name="Sun H."/>
            <person name="Yadav J.S."/>
            <person name="Pangilinan J."/>
            <person name="Larsson K.H."/>
            <person name="Matsuura K."/>
            <person name="Barry K."/>
            <person name="Labutti K."/>
            <person name="Kuo R."/>
            <person name="Ohm R.A."/>
            <person name="Bhattacharya S.S."/>
            <person name="Shirouzu T."/>
            <person name="Yoshinaga Y."/>
            <person name="Martin F.M."/>
            <person name="Grigoriev I.V."/>
            <person name="Hibbett D.S."/>
        </authorList>
    </citation>
    <scope>NUCLEOTIDE SEQUENCE [LARGE SCALE GENOMIC DNA]</scope>
    <source>
        <strain evidence="2 3">HHB12029</strain>
    </source>
</reference>
<keyword evidence="3" id="KW-1185">Reference proteome</keyword>
<protein>
    <submittedName>
        <fullName evidence="2">Uncharacterized protein</fullName>
    </submittedName>
</protein>
<evidence type="ECO:0000256" key="1">
    <source>
        <dbReference type="SAM" id="MobiDB-lite"/>
    </source>
</evidence>
<proteinExistence type="predicted"/>
<dbReference type="InParanoid" id="A0A165N441"/>
<gene>
    <name evidence="2" type="ORF">EXIGLDRAFT_831019</name>
</gene>
<feature type="compositionally biased region" description="Low complexity" evidence="1">
    <location>
        <begin position="9"/>
        <end position="21"/>
    </location>
</feature>
<evidence type="ECO:0000313" key="3">
    <source>
        <dbReference type="Proteomes" id="UP000077266"/>
    </source>
</evidence>
<dbReference type="EMBL" id="KV425903">
    <property type="protein sequence ID" value="KZW00177.1"/>
    <property type="molecule type" value="Genomic_DNA"/>
</dbReference>
<accession>A0A165N441</accession>
<evidence type="ECO:0000313" key="2">
    <source>
        <dbReference type="EMBL" id="KZW00177.1"/>
    </source>
</evidence>
<feature type="region of interest" description="Disordered" evidence="1">
    <location>
        <begin position="1"/>
        <end position="22"/>
    </location>
</feature>
<dbReference type="OrthoDB" id="2393824at2759"/>
<dbReference type="Proteomes" id="UP000077266">
    <property type="component" value="Unassembled WGS sequence"/>
</dbReference>
<name>A0A165N441_EXIGL</name>
<organism evidence="2 3">
    <name type="scientific">Exidia glandulosa HHB12029</name>
    <dbReference type="NCBI Taxonomy" id="1314781"/>
    <lineage>
        <taxon>Eukaryota</taxon>
        <taxon>Fungi</taxon>
        <taxon>Dikarya</taxon>
        <taxon>Basidiomycota</taxon>
        <taxon>Agaricomycotina</taxon>
        <taxon>Agaricomycetes</taxon>
        <taxon>Auriculariales</taxon>
        <taxon>Exidiaceae</taxon>
        <taxon>Exidia</taxon>
    </lineage>
</organism>
<dbReference type="AlphaFoldDB" id="A0A165N441"/>
<sequence length="765" mass="85976">MEATDHMPSSSHASGNEASSSEYEEITIESILRDFMPRVSTFLRAAIDLPMWQPPKAWHPFQERDPEDIRRAGALSMPTIRATSQTPDMLLYALGEMHILDPDYPSRLEDFLSGDQHIYLCNASGTGKTRLLFESLSQKWGIYLTCYYDYRSDPYGSGDLHKALSGLNWDSATRRLLCDIPLRGPGSRHASVALDLNRRRAATVLRRVLLARLLVFDHFIAAVNQLGIPDDVARRKWFILQVRPNVTGGRDIFLELYDRINYLTDLDVLERISTLSVANRTKLAFLAVDEAQVALKMNPRAFVFSQGRRHAGALREIVFGLADEFPAARIIVSGTQLDVDLMRDAISASRATSKSVRHFYDLGAFRTERRVHNYIAHFLGPSTADEVALLSHKWLQGRHRLLANLVTYTLLTGVAHVINVLDTFIYQMTGFVRSDAASLDIMYIGRMFQDAWLENFPFAHVLRQAFLSFLRTSTPSSYATHAGDLVSIGAALFCGAEPHAELFEPLVFLALSGWLQTSSRYCASNIVRSCMAGEDPRDAEIHDAYILEAVASCIHRLAALPDFRLREHLRFSGSEPHWVQERTALVLPRMRGKVLEFAPLSTTASRLPLIAHDANEVYDWFVSGTHPFIIPDGNFGVSMLCFFQLLESGKVFAATFHLPSARSSRRDRRFVPCDPANFYRNMRSSATWLQALLAQLPPLPPQRASRHGRVSSLRLKRYSVLQILCFVDPFSHEAHDPPIASLALSEAVLDQLPAEVQYSDVVAAM</sequence>